<dbReference type="Pfam" id="PF13174">
    <property type="entry name" value="TPR_6"/>
    <property type="match status" value="1"/>
</dbReference>
<dbReference type="Pfam" id="PF14559">
    <property type="entry name" value="TPR_19"/>
    <property type="match status" value="1"/>
</dbReference>
<dbReference type="GO" id="GO:0006355">
    <property type="term" value="P:regulation of DNA-templated transcription"/>
    <property type="evidence" value="ECO:0007669"/>
    <property type="project" value="InterPro"/>
</dbReference>
<evidence type="ECO:0000313" key="6">
    <source>
        <dbReference type="Proteomes" id="UP000186601"/>
    </source>
</evidence>
<dbReference type="SUPFAM" id="SSF48452">
    <property type="entry name" value="TPR-like"/>
    <property type="match status" value="3"/>
</dbReference>
<evidence type="ECO:0000256" key="4">
    <source>
        <dbReference type="SAM" id="MobiDB-lite"/>
    </source>
</evidence>
<accession>A0A2R6NFB5</accession>
<dbReference type="EMBL" id="MLYV02001299">
    <property type="protein sequence ID" value="PSR70979.1"/>
    <property type="molecule type" value="Genomic_DNA"/>
</dbReference>
<keyword evidence="6" id="KW-1185">Reference proteome</keyword>
<dbReference type="InterPro" id="IPR031101">
    <property type="entry name" value="Ctr9"/>
</dbReference>
<feature type="compositionally biased region" description="Basic and acidic residues" evidence="4">
    <location>
        <begin position="969"/>
        <end position="995"/>
    </location>
</feature>
<evidence type="ECO:0000256" key="3">
    <source>
        <dbReference type="PROSITE-ProRule" id="PRU00339"/>
    </source>
</evidence>
<organism evidence="5 6">
    <name type="scientific">Hermanssonia centrifuga</name>
    <dbReference type="NCBI Taxonomy" id="98765"/>
    <lineage>
        <taxon>Eukaryota</taxon>
        <taxon>Fungi</taxon>
        <taxon>Dikarya</taxon>
        <taxon>Basidiomycota</taxon>
        <taxon>Agaricomycotina</taxon>
        <taxon>Agaricomycetes</taxon>
        <taxon>Polyporales</taxon>
        <taxon>Meruliaceae</taxon>
        <taxon>Hermanssonia</taxon>
    </lineage>
</organism>
<comment type="caution">
    <text evidence="5">The sequence shown here is derived from an EMBL/GenBank/DDBJ whole genome shotgun (WGS) entry which is preliminary data.</text>
</comment>
<dbReference type="SMART" id="SM00028">
    <property type="entry name" value="TPR"/>
    <property type="match status" value="9"/>
</dbReference>
<dbReference type="InterPro" id="IPR019734">
    <property type="entry name" value="TPR_rpt"/>
</dbReference>
<dbReference type="InterPro" id="IPR011990">
    <property type="entry name" value="TPR-like_helical_dom_sf"/>
</dbReference>
<evidence type="ECO:0000313" key="5">
    <source>
        <dbReference type="EMBL" id="PSR70979.1"/>
    </source>
</evidence>
<feature type="repeat" description="TPR" evidence="3">
    <location>
        <begin position="558"/>
        <end position="591"/>
    </location>
</feature>
<dbReference type="PROSITE" id="PS50005">
    <property type="entry name" value="TPR"/>
    <property type="match status" value="2"/>
</dbReference>
<feature type="compositionally biased region" description="Basic residues" evidence="4">
    <location>
        <begin position="1051"/>
        <end position="1060"/>
    </location>
</feature>
<sequence length="1092" mass="123084">MNGTRSPSPLPGRSIDIELSGQEIITVDLENLDASPDDLLDLLKESQSQVWVWTKLATEYWRRGYLDAAEKLAQGAVEFFRSNGSTSSLPPIYSLLANIQLAHARKAPKIIWKDARQDDMRKEKIREDFYRESAQYLNRGEKAATDAGEGVGSTLGFLTRAILQLSSGDMENALRSFDGVLAEKPTNVVALLGKARILYARRQYQQSLRHFQDVLRYNPNCVPDPRVGIGLCLWAMDQKGKAKVAWERSIEVNPSQWPAQLLLGLEAINSSKNENQTEDERRDDFLRGTRLIEKAFNANQKNSAAANALCELFLRKGQRKRALKLAERTIQFADTLTVLTDGHIRAGRVLHEDGSITDSVKHYTAAKTGQPSNMLATIGLAQVQLKNDEIAAAIHTLDSLLQPPNSNRAVEPTVMLASLRAHSRPGVSSSDQAQEKLRARELFERVSKALSLPEQTHVSLNGHAHSLTRTQRKISEDVHVHTEIARLWYDEDLGRVDRALQEALRISESTGKVDPRLLNNLGVLQYFDSRFDQARVLYERALTDATGLDTAVGENMSTSILYNLARAYEAQGEDTMAKDAYDKLLSRHPEYVDAKIRQAHMLTDINRHNEAHDLLKQSLASQANNLNLRASYVHFLIQSNLHKPAKDFVFGTLKDHDKHDVYSLCAAGWIQYHQARESRDGSPKGLEERKRGFQRSAEFYEKALQFDPMCVIAAQGLAIVTAEDALGSLGGSLGPLAPDEPQRRIKNAREALDVFAKVRESLDDGSVYSNMGHCYYASDEYDRAVESYETASRKFYHGHNVPVLLCLCRSWYAKANKDQSFVAMNTALRYAQNAFYLQPGDKAIMYNIAMIEQKAAEMLLSISPAKRTLKDLQRAIEQAAHAQKLFQSLAKDKSPMVPYSRDLADQRRKYGDSVLRRCDEHLATQKQYEAETQSKLEGARRRRQEEKAAQEALEQERLQELAKKAAELAEVRKKAREEALEWSQRHAESDEEKEKEKKKKPRGRARTEATGSADEGEPRKKRRGGKLKKEVDAGEEEAALFSGEEEDSKPAAKKRTKKRVVRDDDEEEEAGGPRRKQIKSREYISDSDEEMA</sequence>
<dbReference type="PANTHER" id="PTHR14027:SF2">
    <property type="entry name" value="RNA POLYMERASE-ASSOCIATED PROTEIN CTR9 HOMOLOG"/>
    <property type="match status" value="1"/>
</dbReference>
<name>A0A2R6NFB5_9APHY</name>
<dbReference type="GO" id="GO:0006368">
    <property type="term" value="P:transcription elongation by RNA polymerase II"/>
    <property type="evidence" value="ECO:0007669"/>
    <property type="project" value="TreeGrafter"/>
</dbReference>
<dbReference type="PANTHER" id="PTHR14027">
    <property type="entry name" value="RNA POLYMERASE-ASSOCIATED PROTEIN CTR9"/>
    <property type="match status" value="1"/>
</dbReference>
<dbReference type="GO" id="GO:0000993">
    <property type="term" value="F:RNA polymerase II complex binding"/>
    <property type="evidence" value="ECO:0007669"/>
    <property type="project" value="TreeGrafter"/>
</dbReference>
<evidence type="ECO:0008006" key="7">
    <source>
        <dbReference type="Google" id="ProtNLM"/>
    </source>
</evidence>
<proteinExistence type="predicted"/>
<dbReference type="Gene3D" id="1.25.40.10">
    <property type="entry name" value="Tetratricopeptide repeat domain"/>
    <property type="match status" value="4"/>
</dbReference>
<evidence type="ECO:0000256" key="2">
    <source>
        <dbReference type="ARBA" id="ARBA00022803"/>
    </source>
</evidence>
<dbReference type="OrthoDB" id="343875at2759"/>
<dbReference type="STRING" id="98765.A0A2R6NFB5"/>
<keyword evidence="2 3" id="KW-0802">TPR repeat</keyword>
<feature type="region of interest" description="Disordered" evidence="4">
    <location>
        <begin position="969"/>
        <end position="1092"/>
    </location>
</feature>
<dbReference type="Proteomes" id="UP000186601">
    <property type="component" value="Unassembled WGS sequence"/>
</dbReference>
<feature type="compositionally biased region" description="Acidic residues" evidence="4">
    <location>
        <begin position="1033"/>
        <end position="1047"/>
    </location>
</feature>
<evidence type="ECO:0000256" key="1">
    <source>
        <dbReference type="ARBA" id="ARBA00022737"/>
    </source>
</evidence>
<protein>
    <recommendedName>
        <fullName evidence="7">RNA polymerase-associated protein CTR9-like protein</fullName>
    </recommendedName>
</protein>
<keyword evidence="1" id="KW-0677">Repeat</keyword>
<feature type="region of interest" description="Disordered" evidence="4">
    <location>
        <begin position="929"/>
        <end position="951"/>
    </location>
</feature>
<reference evidence="5 6" key="1">
    <citation type="submission" date="2018-02" db="EMBL/GenBank/DDBJ databases">
        <title>Genome sequence of the basidiomycete white-rot fungus Phlebia centrifuga.</title>
        <authorList>
            <person name="Granchi Z."/>
            <person name="Peng M."/>
            <person name="de Vries R.P."/>
            <person name="Hilden K."/>
            <person name="Makela M.R."/>
            <person name="Grigoriev I."/>
            <person name="Riley R."/>
        </authorList>
    </citation>
    <scope>NUCLEOTIDE SEQUENCE [LARGE SCALE GENOMIC DNA]</scope>
    <source>
        <strain evidence="5 6">FBCC195</strain>
    </source>
</reference>
<dbReference type="GO" id="GO:0016593">
    <property type="term" value="C:Cdc73/Paf1 complex"/>
    <property type="evidence" value="ECO:0007669"/>
    <property type="project" value="TreeGrafter"/>
</dbReference>
<feature type="repeat" description="TPR" evidence="3">
    <location>
        <begin position="765"/>
        <end position="798"/>
    </location>
</feature>
<dbReference type="AlphaFoldDB" id="A0A2R6NFB5"/>
<gene>
    <name evidence="5" type="ORF">PHLCEN_2v13155</name>
</gene>
<dbReference type="Pfam" id="PF13176">
    <property type="entry name" value="TPR_7"/>
    <property type="match status" value="1"/>
</dbReference>